<dbReference type="Pfam" id="PF04167">
    <property type="entry name" value="DUF402"/>
    <property type="match status" value="1"/>
</dbReference>
<evidence type="ECO:0000313" key="3">
    <source>
        <dbReference type="EMBL" id="MER7180388.1"/>
    </source>
</evidence>
<dbReference type="PANTHER" id="PTHR39159:SF1">
    <property type="entry name" value="UPF0374 PROTEIN YGAC"/>
    <property type="match status" value="1"/>
</dbReference>
<accession>A0ABV1WUH0</accession>
<reference evidence="3 4" key="1">
    <citation type="submission" date="2024-06" db="EMBL/GenBank/DDBJ databases">
        <title>The Natural Products Discovery Center: Release of the First 8490 Sequenced Strains for Exploring Actinobacteria Biosynthetic Diversity.</title>
        <authorList>
            <person name="Kalkreuter E."/>
            <person name="Kautsar S.A."/>
            <person name="Yang D."/>
            <person name="Bader C.D."/>
            <person name="Teijaro C.N."/>
            <person name="Fluegel L."/>
            <person name="Davis C.M."/>
            <person name="Simpson J.R."/>
            <person name="Lauterbach L."/>
            <person name="Steele A.D."/>
            <person name="Gui C."/>
            <person name="Meng S."/>
            <person name="Li G."/>
            <person name="Viehrig K."/>
            <person name="Ye F."/>
            <person name="Su P."/>
            <person name="Kiefer A.F."/>
            <person name="Nichols A."/>
            <person name="Cepeda A.J."/>
            <person name="Yan W."/>
            <person name="Fan B."/>
            <person name="Jiang Y."/>
            <person name="Adhikari A."/>
            <person name="Zheng C.-J."/>
            <person name="Schuster L."/>
            <person name="Cowan T.M."/>
            <person name="Smanski M.J."/>
            <person name="Chevrette M.G."/>
            <person name="De Carvalho L.P.S."/>
            <person name="Shen B."/>
        </authorList>
    </citation>
    <scope>NUCLEOTIDE SEQUENCE [LARGE SCALE GENOMIC DNA]</scope>
    <source>
        <strain evidence="3 4">NPDC000234</strain>
    </source>
</reference>
<dbReference type="InterPro" id="IPR007295">
    <property type="entry name" value="DUF402"/>
</dbReference>
<proteinExistence type="predicted"/>
<dbReference type="Proteomes" id="UP001474181">
    <property type="component" value="Unassembled WGS sequence"/>
</dbReference>
<name>A0ABV1WUH0_9ACTN</name>
<keyword evidence="4" id="KW-1185">Reference proteome</keyword>
<evidence type="ECO:0000256" key="1">
    <source>
        <dbReference type="ARBA" id="ARBA00022801"/>
    </source>
</evidence>
<dbReference type="RefSeq" id="WP_350780387.1">
    <property type="nucleotide sequence ID" value="NZ_JBEPEK010000073.1"/>
</dbReference>
<gene>
    <name evidence="3" type="ORF">ABT404_13070</name>
</gene>
<feature type="domain" description="DUF402" evidence="2">
    <location>
        <begin position="72"/>
        <end position="187"/>
    </location>
</feature>
<evidence type="ECO:0000313" key="4">
    <source>
        <dbReference type="Proteomes" id="UP001474181"/>
    </source>
</evidence>
<dbReference type="PANTHER" id="PTHR39159">
    <property type="match status" value="1"/>
</dbReference>
<organism evidence="3 4">
    <name type="scientific">Streptomyces hyaluromycini</name>
    <dbReference type="NCBI Taxonomy" id="1377993"/>
    <lineage>
        <taxon>Bacteria</taxon>
        <taxon>Bacillati</taxon>
        <taxon>Actinomycetota</taxon>
        <taxon>Actinomycetes</taxon>
        <taxon>Kitasatosporales</taxon>
        <taxon>Streptomycetaceae</taxon>
        <taxon>Streptomyces</taxon>
    </lineage>
</organism>
<dbReference type="InterPro" id="IPR050212">
    <property type="entry name" value="Ntdp-like"/>
</dbReference>
<comment type="caution">
    <text evidence="3">The sequence shown here is derived from an EMBL/GenBank/DDBJ whole genome shotgun (WGS) entry which is preliminary data.</text>
</comment>
<dbReference type="InterPro" id="IPR035930">
    <property type="entry name" value="FomD-like_sf"/>
</dbReference>
<keyword evidence="1" id="KW-0378">Hydrolase</keyword>
<dbReference type="Gene3D" id="2.40.380.10">
    <property type="entry name" value="FomD-like"/>
    <property type="match status" value="1"/>
</dbReference>
<protein>
    <submittedName>
        <fullName evidence="3">DUF402 domain-containing protein</fullName>
    </submittedName>
</protein>
<dbReference type="SUPFAM" id="SSF159234">
    <property type="entry name" value="FomD-like"/>
    <property type="match status" value="1"/>
</dbReference>
<evidence type="ECO:0000259" key="2">
    <source>
        <dbReference type="Pfam" id="PF04167"/>
    </source>
</evidence>
<sequence length="221" mass="25493">MRRFRPGETAVRRDVFRHKVWSAHAFHVVEDGPEALVVGCRPGAEVLAPTTWIEWLRTGDRDVRVQALPNLARGDWRLGRWSWRDTAHRQWVPPGAWFSVNAFYDVSDGDRLAHWYVNFQRPLHRTRLGFDTFDLLLDLVAAPDLSRWEWKDEDEYAHGRRLGVVSDADHRAVEGAREQAVAMIGERDGPFAAEANWRDWHTEPGRPAPALPEDVLTFGLR</sequence>
<dbReference type="EMBL" id="JBEPEK010000073">
    <property type="protein sequence ID" value="MER7180388.1"/>
    <property type="molecule type" value="Genomic_DNA"/>
</dbReference>